<dbReference type="EMBL" id="AUZY01001401">
    <property type="protein sequence ID" value="EQD74970.1"/>
    <property type="molecule type" value="Genomic_DNA"/>
</dbReference>
<keyword evidence="1" id="KW-0560">Oxidoreductase</keyword>
<feature type="non-terminal residue" evidence="3">
    <location>
        <position position="352"/>
    </location>
</feature>
<dbReference type="AlphaFoldDB" id="T1CXV2"/>
<evidence type="ECO:0000256" key="2">
    <source>
        <dbReference type="SAM" id="MobiDB-lite"/>
    </source>
</evidence>
<dbReference type="SUPFAM" id="SSF54292">
    <property type="entry name" value="2Fe-2S ferredoxin-like"/>
    <property type="match status" value="1"/>
</dbReference>
<dbReference type="InterPro" id="IPR051691">
    <property type="entry name" value="Metab_Enz_Cyan_OpOx_G3PDH"/>
</dbReference>
<protein>
    <recommendedName>
        <fullName evidence="4">FAD-dependent pyridine nucleotide-disulfide oxidoreductase</fullName>
    </recommendedName>
</protein>
<dbReference type="PROSITE" id="PS00197">
    <property type="entry name" value="2FE2S_FER_1"/>
    <property type="match status" value="1"/>
</dbReference>
<dbReference type="PANTHER" id="PTHR42949:SF3">
    <property type="entry name" value="ANAEROBIC GLYCEROL-3-PHOSPHATE DEHYDROGENASE SUBUNIT B"/>
    <property type="match status" value="1"/>
</dbReference>
<sequence length="352" mass="37170">MDSAPAPEPGSGRAPTDPAAPTILDGWPGGPLGFRQRSIRYHRPRAPFCGRGDCTSCLVRVNGVPNIRACQYRPAPNDRIETENAWPSPRFDLGRILDLLFPHGIDTTRGLLRPSMARPLYQRIVRRLAGYGRFPTPLSPTPPPAARRLEAEVAIVGAGAAGRAVAARLALEPGGTTVILDRTDSGRGPAGATRLYRTAAVFLPPPVTTRDRPFTLWAAGPAGEGIRIDTRHVVVATGGYDANLLFGNGDRPGVLTADGALAFAAGTDPPPFREAVVVGGGPRAAEILDRFGARIGAVVAPASIDPDVVDRATQHGIPLYPRSLLLRARGFGRVTGVDLAARGTGAPFHRRA</sequence>
<accession>T1CXV2</accession>
<comment type="caution">
    <text evidence="3">The sequence shown here is derived from an EMBL/GenBank/DDBJ whole genome shotgun (WGS) entry which is preliminary data.</text>
</comment>
<gene>
    <name evidence="3" type="ORF">B1B_02372</name>
</gene>
<dbReference type="Gene3D" id="3.10.20.440">
    <property type="entry name" value="2Fe-2S iron-sulphur cluster binding domain, sarcosine oxidase, alpha subunit, N-terminal domain"/>
    <property type="match status" value="1"/>
</dbReference>
<dbReference type="GO" id="GO:0016491">
    <property type="term" value="F:oxidoreductase activity"/>
    <property type="evidence" value="ECO:0007669"/>
    <property type="project" value="UniProtKB-KW"/>
</dbReference>
<dbReference type="SUPFAM" id="SSF51905">
    <property type="entry name" value="FAD/NAD(P)-binding domain"/>
    <property type="match status" value="1"/>
</dbReference>
<feature type="region of interest" description="Disordered" evidence="2">
    <location>
        <begin position="1"/>
        <end position="29"/>
    </location>
</feature>
<dbReference type="InterPro" id="IPR036010">
    <property type="entry name" value="2Fe-2S_ferredoxin-like_sf"/>
</dbReference>
<evidence type="ECO:0000313" key="3">
    <source>
        <dbReference type="EMBL" id="EQD74970.1"/>
    </source>
</evidence>
<organism evidence="3">
    <name type="scientific">mine drainage metagenome</name>
    <dbReference type="NCBI Taxonomy" id="410659"/>
    <lineage>
        <taxon>unclassified sequences</taxon>
        <taxon>metagenomes</taxon>
        <taxon>ecological metagenomes</taxon>
    </lineage>
</organism>
<proteinExistence type="predicted"/>
<dbReference type="InterPro" id="IPR006058">
    <property type="entry name" value="2Fe2S_fd_BS"/>
</dbReference>
<dbReference type="InterPro" id="IPR036188">
    <property type="entry name" value="FAD/NAD-bd_sf"/>
</dbReference>
<name>T1CXV2_9ZZZZ</name>
<dbReference type="InterPro" id="IPR042204">
    <property type="entry name" value="2Fe-2S-bd_N"/>
</dbReference>
<dbReference type="PANTHER" id="PTHR42949">
    <property type="entry name" value="ANAEROBIC GLYCEROL-3-PHOSPHATE DEHYDROGENASE SUBUNIT B"/>
    <property type="match status" value="1"/>
</dbReference>
<evidence type="ECO:0000256" key="1">
    <source>
        <dbReference type="ARBA" id="ARBA00023002"/>
    </source>
</evidence>
<reference evidence="3" key="1">
    <citation type="submission" date="2013-08" db="EMBL/GenBank/DDBJ databases">
        <authorList>
            <person name="Mendez C."/>
            <person name="Richter M."/>
            <person name="Ferrer M."/>
            <person name="Sanchez J."/>
        </authorList>
    </citation>
    <scope>NUCLEOTIDE SEQUENCE</scope>
</reference>
<dbReference type="Pfam" id="PF13510">
    <property type="entry name" value="Fer2_4"/>
    <property type="match status" value="1"/>
</dbReference>
<reference evidence="3" key="2">
    <citation type="journal article" date="2014" name="ISME J.">
        <title>Microbial stratification in low pH oxic and suboxic macroscopic growths along an acid mine drainage.</title>
        <authorList>
            <person name="Mendez-Garcia C."/>
            <person name="Mesa V."/>
            <person name="Sprenger R.R."/>
            <person name="Richter M."/>
            <person name="Diez M.S."/>
            <person name="Solano J."/>
            <person name="Bargiela R."/>
            <person name="Golyshina O.V."/>
            <person name="Manteca A."/>
            <person name="Ramos J.L."/>
            <person name="Gallego J.R."/>
            <person name="Llorente I."/>
            <person name="Martins Dos Santos V.A."/>
            <person name="Jensen O.N."/>
            <person name="Pelaez A.I."/>
            <person name="Sanchez J."/>
            <person name="Ferrer M."/>
        </authorList>
    </citation>
    <scope>NUCLEOTIDE SEQUENCE</scope>
</reference>
<dbReference type="GO" id="GO:0051537">
    <property type="term" value="F:2 iron, 2 sulfur cluster binding"/>
    <property type="evidence" value="ECO:0007669"/>
    <property type="project" value="InterPro"/>
</dbReference>
<evidence type="ECO:0008006" key="4">
    <source>
        <dbReference type="Google" id="ProtNLM"/>
    </source>
</evidence>